<dbReference type="PROSITE" id="PS50112">
    <property type="entry name" value="PAS"/>
    <property type="match status" value="3"/>
</dbReference>
<sequence length="1244" mass="143269">MNIKNLDKKGLNSILESAPVPLVITDRTFSVLYLNRKAKDLLGEKYLARKEDSFLEIFSQDLNSIPSNALPDSPSRVLLAPFGKEGKFYECELNYDKSSDDQILHFWLNEKQGGFLKGDFAKLFDSVLEGIFLIGNNGIILEANPAAARIYNLSIETIRNSNIKDLFPHQPVEDQNSYWNGFMKNKFIDGFYKYKISQEEIRYIQFRGVADFLPGIHLAVFEDATERTNAGKAYRSSAASLNAIFENSNQFIFLFDLHAKIVTANTKAFEWIADLFTTKIVLGTPLSGLEKKGLSFFSVSFFEEVKKGLSLVKEYKLSLARKELSWIEVDYFPVFENEIVVGVCIKITDITERKRTQAVLEEKEARFRSLFLNSSDLIMVLDDSGTIKYSSSSSNRIIQMNAEELSGKKYVSFVHSEEKESFNNKFENILQNKLQVSIEHRFVSESGKTVYVDCIFNNLTGDPYVQGIVVNMRDISESKSREEYLLLLERAIDNSKNGVIITDFLQDYNPVIYANRAIETITGYPIHEVVGKNSEFLLGPEPNLKDLKRIAEVKNNTIPVKTVVKSYKKDGTLFYKELSISPVFNKEGLLTNLIGILNDDSERIIAEKSLLEVSKGIDDNNSNAFYASLAEHLGKHFAADHILFIEKEEDGRILIKGQWSSQFDEFTVSNDQKNPFWSRVFSETSFFHYEEELKEFPEIYNKGIRNLCALPLTGNSGNSIGVILLLRKGKFLNHAFLEIILNLLSLRLLAEFERDRNISALLSSEGKFRSLAENSPDIIYIINLEERKIKYFNRDKILGFPSTDLIYSDAWEKIVHQDDVNKVARHWNKYLKSKGVDSASIEYRLKHKNGYYEWVNNRHVIIERDPGGKPLNVLLNITVITNRKRAEDALRENQARLTALIENTNDIVWSINTQYHFTTMNNAFQAFARKYFHYEARVGDKLTDIFPSQVRDYWKEQHTRALKGERFAVELQIPDDFLSFEINFNPIYSDKEEISGASVFARDITQRKKTENEIIQANFELDSFVYRASHDLRAPLRSVLGLISLVKLEENEDQRNYYLKLVEKSIDKLDYFISDLTDFSRNSRTEIEIEKIDFNATIADCIDNLKYMEKAEEIEMRKNFMTNVPFYSDSRRITIIFQNLLSNAIKYQNHKSVKPFVELSVTTFPDRAEISITDNGRGIREEYLNKVFNMFFRASQDSYGSGLGLYITKQVVEKLNGKIEVFSQFGKGTTFRLNLPNLENNNYY</sequence>
<feature type="domain" description="PAC" evidence="8">
    <location>
        <begin position="839"/>
        <end position="892"/>
    </location>
</feature>
<dbReference type="InterPro" id="IPR003594">
    <property type="entry name" value="HATPase_dom"/>
</dbReference>
<dbReference type="InterPro" id="IPR005467">
    <property type="entry name" value="His_kinase_dom"/>
</dbReference>
<dbReference type="EC" id="2.7.13.3" evidence="2"/>
<evidence type="ECO:0000256" key="2">
    <source>
        <dbReference type="ARBA" id="ARBA00012438"/>
    </source>
</evidence>
<dbReference type="SMART" id="SM00388">
    <property type="entry name" value="HisKA"/>
    <property type="match status" value="1"/>
</dbReference>
<evidence type="ECO:0000259" key="8">
    <source>
        <dbReference type="PROSITE" id="PS50113"/>
    </source>
</evidence>
<evidence type="ECO:0000256" key="4">
    <source>
        <dbReference type="ARBA" id="ARBA00022679"/>
    </source>
</evidence>
<dbReference type="NCBIfam" id="TIGR00229">
    <property type="entry name" value="sensory_box"/>
    <property type="match status" value="5"/>
</dbReference>
<dbReference type="RefSeq" id="WP_052429841.1">
    <property type="nucleotide sequence ID" value="NZ_BBLT01000001.1"/>
</dbReference>
<keyword evidence="3" id="KW-0597">Phosphoprotein</keyword>
<dbReference type="SMART" id="SM00086">
    <property type="entry name" value="PAC"/>
    <property type="match status" value="5"/>
</dbReference>
<dbReference type="PANTHER" id="PTHR43304">
    <property type="entry name" value="PHYTOCHROME-LIKE PROTEIN CPH1"/>
    <property type="match status" value="1"/>
</dbReference>
<dbReference type="CDD" id="cd00082">
    <property type="entry name" value="HisKA"/>
    <property type="match status" value="1"/>
</dbReference>
<dbReference type="Pfam" id="PF02518">
    <property type="entry name" value="HATPase_c"/>
    <property type="match status" value="1"/>
</dbReference>
<dbReference type="AlphaFoldDB" id="A0A098L899"/>
<dbReference type="PROSITE" id="PS50109">
    <property type="entry name" value="HIS_KIN"/>
    <property type="match status" value="1"/>
</dbReference>
<evidence type="ECO:0000313" key="9">
    <source>
        <dbReference type="EMBL" id="GAL82880.1"/>
    </source>
</evidence>
<dbReference type="GO" id="GO:0000155">
    <property type="term" value="F:phosphorelay sensor kinase activity"/>
    <property type="evidence" value="ECO:0007669"/>
    <property type="project" value="InterPro"/>
</dbReference>
<dbReference type="InterPro" id="IPR004358">
    <property type="entry name" value="Sig_transdc_His_kin-like_C"/>
</dbReference>
<comment type="caution">
    <text evidence="9">The sequence shown here is derived from an EMBL/GenBank/DDBJ whole genome shotgun (WGS) entry which is preliminary data.</text>
</comment>
<gene>
    <name evidence="9" type="ORF">MYP_106</name>
</gene>
<dbReference type="PROSITE" id="PS50113">
    <property type="entry name" value="PAC"/>
    <property type="match status" value="2"/>
</dbReference>
<dbReference type="InterPro" id="IPR013655">
    <property type="entry name" value="PAS_fold_3"/>
</dbReference>
<dbReference type="InterPro" id="IPR013656">
    <property type="entry name" value="PAS_4"/>
</dbReference>
<evidence type="ECO:0000256" key="3">
    <source>
        <dbReference type="ARBA" id="ARBA00022553"/>
    </source>
</evidence>
<name>A0A098L899_9BACT</name>
<feature type="domain" description="PAS" evidence="7">
    <location>
        <begin position="7"/>
        <end position="43"/>
    </location>
</feature>
<feature type="domain" description="PAS" evidence="7">
    <location>
        <begin position="363"/>
        <end position="433"/>
    </location>
</feature>
<dbReference type="SUPFAM" id="SSF55785">
    <property type="entry name" value="PYP-like sensor domain (PAS domain)"/>
    <property type="match status" value="6"/>
</dbReference>
<accession>A0A098L899</accession>
<dbReference type="Pfam" id="PF00512">
    <property type="entry name" value="HisKA"/>
    <property type="match status" value="1"/>
</dbReference>
<evidence type="ECO:0000259" key="7">
    <source>
        <dbReference type="PROSITE" id="PS50112"/>
    </source>
</evidence>
<dbReference type="EMBL" id="BBLT01000001">
    <property type="protein sequence ID" value="GAL82880.1"/>
    <property type="molecule type" value="Genomic_DNA"/>
</dbReference>
<dbReference type="Proteomes" id="UP000030185">
    <property type="component" value="Unassembled WGS sequence"/>
</dbReference>
<dbReference type="PRINTS" id="PR00344">
    <property type="entry name" value="BCTRLSENSOR"/>
</dbReference>
<protein>
    <recommendedName>
        <fullName evidence="2">histidine kinase</fullName>
        <ecNumber evidence="2">2.7.13.3</ecNumber>
    </recommendedName>
</protein>
<dbReference type="FunFam" id="3.30.565.10:FF:000006">
    <property type="entry name" value="Sensor histidine kinase WalK"/>
    <property type="match status" value="1"/>
</dbReference>
<dbReference type="SUPFAM" id="SSF47384">
    <property type="entry name" value="Homodimeric domain of signal transducing histidine kinase"/>
    <property type="match status" value="1"/>
</dbReference>
<dbReference type="eggNOG" id="COG2202">
    <property type="taxonomic scope" value="Bacteria"/>
</dbReference>
<dbReference type="STRING" id="153721.MYP_106"/>
<dbReference type="InterPro" id="IPR000014">
    <property type="entry name" value="PAS"/>
</dbReference>
<reference evidence="9 10" key="1">
    <citation type="submission" date="2014-09" db="EMBL/GenBank/DDBJ databases">
        <title>Sporocytophaga myxococcoides PG-01 genome sequencing.</title>
        <authorList>
            <person name="Liu L."/>
            <person name="Gao P.J."/>
            <person name="Chen G.J."/>
            <person name="Wang L.S."/>
        </authorList>
    </citation>
    <scope>NUCLEOTIDE SEQUENCE [LARGE SCALE GENOMIC DNA]</scope>
    <source>
        <strain evidence="9 10">PG-01</strain>
    </source>
</reference>
<feature type="domain" description="PAC" evidence="8">
    <location>
        <begin position="556"/>
        <end position="612"/>
    </location>
</feature>
<dbReference type="Gene3D" id="3.30.565.10">
    <property type="entry name" value="Histidine kinase-like ATPase, C-terminal domain"/>
    <property type="match status" value="1"/>
</dbReference>
<dbReference type="PANTHER" id="PTHR43304:SF1">
    <property type="entry name" value="PAC DOMAIN-CONTAINING PROTEIN"/>
    <property type="match status" value="1"/>
</dbReference>
<keyword evidence="4" id="KW-0808">Transferase</keyword>
<feature type="domain" description="Histidine kinase" evidence="6">
    <location>
        <begin position="1027"/>
        <end position="1239"/>
    </location>
</feature>
<dbReference type="SMART" id="SM00091">
    <property type="entry name" value="PAS"/>
    <property type="match status" value="7"/>
</dbReference>
<dbReference type="InterPro" id="IPR036097">
    <property type="entry name" value="HisK_dim/P_sf"/>
</dbReference>
<dbReference type="SUPFAM" id="SSF55874">
    <property type="entry name" value="ATPase domain of HSP90 chaperone/DNA topoisomerase II/histidine kinase"/>
    <property type="match status" value="1"/>
</dbReference>
<dbReference type="Gene3D" id="3.30.450.20">
    <property type="entry name" value="PAS domain"/>
    <property type="match status" value="6"/>
</dbReference>
<dbReference type="Pfam" id="PF13188">
    <property type="entry name" value="PAS_8"/>
    <property type="match status" value="2"/>
</dbReference>
<comment type="catalytic activity">
    <reaction evidence="1">
        <text>ATP + protein L-histidine = ADP + protein N-phospho-L-histidine.</text>
        <dbReference type="EC" id="2.7.13.3"/>
    </reaction>
</comment>
<evidence type="ECO:0000313" key="10">
    <source>
        <dbReference type="Proteomes" id="UP000030185"/>
    </source>
</evidence>
<keyword evidence="10" id="KW-1185">Reference proteome</keyword>
<dbReference type="InterPro" id="IPR052162">
    <property type="entry name" value="Sensor_kinase/Photoreceptor"/>
</dbReference>
<dbReference type="Gene3D" id="1.10.287.130">
    <property type="match status" value="1"/>
</dbReference>
<evidence type="ECO:0000256" key="5">
    <source>
        <dbReference type="ARBA" id="ARBA00022777"/>
    </source>
</evidence>
<dbReference type="Pfam" id="PF08447">
    <property type="entry name" value="PAS_3"/>
    <property type="match status" value="1"/>
</dbReference>
<dbReference type="Pfam" id="PF08448">
    <property type="entry name" value="PAS_4"/>
    <property type="match status" value="1"/>
</dbReference>
<organism evidence="9 10">
    <name type="scientific">Sporocytophaga myxococcoides</name>
    <dbReference type="NCBI Taxonomy" id="153721"/>
    <lineage>
        <taxon>Bacteria</taxon>
        <taxon>Pseudomonadati</taxon>
        <taxon>Bacteroidota</taxon>
        <taxon>Cytophagia</taxon>
        <taxon>Cytophagales</taxon>
        <taxon>Cytophagaceae</taxon>
        <taxon>Sporocytophaga</taxon>
    </lineage>
</organism>
<dbReference type="InterPro" id="IPR001610">
    <property type="entry name" value="PAC"/>
</dbReference>
<dbReference type="CDD" id="cd00130">
    <property type="entry name" value="PAS"/>
    <property type="match status" value="4"/>
</dbReference>
<dbReference type="OrthoDB" id="905895at2"/>
<dbReference type="eggNOG" id="COG4251">
    <property type="taxonomic scope" value="Bacteria"/>
</dbReference>
<evidence type="ECO:0000259" key="6">
    <source>
        <dbReference type="PROSITE" id="PS50109"/>
    </source>
</evidence>
<dbReference type="InterPro" id="IPR035965">
    <property type="entry name" value="PAS-like_dom_sf"/>
</dbReference>
<evidence type="ECO:0000256" key="1">
    <source>
        <dbReference type="ARBA" id="ARBA00000085"/>
    </source>
</evidence>
<dbReference type="SMART" id="SM00387">
    <property type="entry name" value="HATPase_c"/>
    <property type="match status" value="1"/>
</dbReference>
<dbReference type="InterPro" id="IPR003661">
    <property type="entry name" value="HisK_dim/P_dom"/>
</dbReference>
<dbReference type="InterPro" id="IPR036890">
    <property type="entry name" value="HATPase_C_sf"/>
</dbReference>
<dbReference type="Pfam" id="PF13426">
    <property type="entry name" value="PAS_9"/>
    <property type="match status" value="2"/>
</dbReference>
<dbReference type="InterPro" id="IPR000700">
    <property type="entry name" value="PAS-assoc_C"/>
</dbReference>
<keyword evidence="5 9" id="KW-0418">Kinase</keyword>
<proteinExistence type="predicted"/>
<feature type="domain" description="PAS" evidence="7">
    <location>
        <begin position="488"/>
        <end position="541"/>
    </location>
</feature>